<feature type="transmembrane region" description="Helical" evidence="1">
    <location>
        <begin position="6"/>
        <end position="23"/>
    </location>
</feature>
<evidence type="ECO:0000313" key="3">
    <source>
        <dbReference type="Proteomes" id="UP000235025"/>
    </source>
</evidence>
<protein>
    <submittedName>
        <fullName evidence="2">Uncharacterized protein</fullName>
    </submittedName>
</protein>
<organism evidence="2 3">
    <name type="scientific">Fischerella thermalis CCMEE 5268</name>
    <dbReference type="NCBI Taxonomy" id="2019662"/>
    <lineage>
        <taxon>Bacteria</taxon>
        <taxon>Bacillati</taxon>
        <taxon>Cyanobacteriota</taxon>
        <taxon>Cyanophyceae</taxon>
        <taxon>Nostocales</taxon>
        <taxon>Hapalosiphonaceae</taxon>
        <taxon>Fischerella</taxon>
    </lineage>
</organism>
<proteinExistence type="predicted"/>
<evidence type="ECO:0000256" key="1">
    <source>
        <dbReference type="SAM" id="Phobius"/>
    </source>
</evidence>
<dbReference type="EMBL" id="NMQA01000106">
    <property type="protein sequence ID" value="PLZ98830.1"/>
    <property type="molecule type" value="Genomic_DNA"/>
</dbReference>
<comment type="caution">
    <text evidence="2">The sequence shown here is derived from an EMBL/GenBank/DDBJ whole genome shotgun (WGS) entry which is preliminary data.</text>
</comment>
<gene>
    <name evidence="2" type="ORF">CEN50_09640</name>
</gene>
<dbReference type="Proteomes" id="UP000235025">
    <property type="component" value="Unassembled WGS sequence"/>
</dbReference>
<feature type="non-terminal residue" evidence="2">
    <location>
        <position position="1"/>
    </location>
</feature>
<keyword evidence="1" id="KW-0472">Membrane</keyword>
<reference evidence="2 3" key="1">
    <citation type="submission" date="2017-07" db="EMBL/GenBank/DDBJ databases">
        <title>Genomes of Fischerella (Mastigocladus) sp. strains.</title>
        <authorList>
            <person name="Miller S.R."/>
        </authorList>
    </citation>
    <scope>NUCLEOTIDE SEQUENCE [LARGE SCALE GENOMIC DNA]</scope>
    <source>
        <strain evidence="2 3">CCMEE 5268</strain>
    </source>
</reference>
<evidence type="ECO:0000313" key="2">
    <source>
        <dbReference type="EMBL" id="PLZ98830.1"/>
    </source>
</evidence>
<sequence length="65" mass="7780">LFEASLQYLFVAFFFQIGITYRLRETRQKQRGFDLSNPKSFARDQIPDFARVVGDLRFRIFSQLN</sequence>
<keyword evidence="1" id="KW-0812">Transmembrane</keyword>
<keyword evidence="1" id="KW-1133">Transmembrane helix</keyword>
<dbReference type="AlphaFoldDB" id="A0A2N6KHI4"/>
<accession>A0A2N6KHI4</accession>
<name>A0A2N6KHI4_9CYAN</name>